<protein>
    <submittedName>
        <fullName evidence="2">Uncharacterized membrane protein SpoIIM, required for sporulation</fullName>
    </submittedName>
</protein>
<keyword evidence="1" id="KW-1133">Transmembrane helix</keyword>
<dbReference type="PANTHER" id="PTHR35337:SF1">
    <property type="entry name" value="SLR1478 PROTEIN"/>
    <property type="match status" value="1"/>
</dbReference>
<accession>A0A1T5KJ61</accession>
<keyword evidence="1" id="KW-0812">Transmembrane</keyword>
<keyword evidence="1" id="KW-0472">Membrane</keyword>
<reference evidence="2 3" key="1">
    <citation type="submission" date="2017-02" db="EMBL/GenBank/DDBJ databases">
        <authorList>
            <person name="Peterson S.W."/>
        </authorList>
    </citation>
    <scope>NUCLEOTIDE SEQUENCE [LARGE SCALE GENOMIC DNA]</scope>
    <source>
        <strain evidence="2 3">P15</strain>
    </source>
</reference>
<keyword evidence="3" id="KW-1185">Reference proteome</keyword>
<dbReference type="PANTHER" id="PTHR35337">
    <property type="entry name" value="SLR1478 PROTEIN"/>
    <property type="match status" value="1"/>
</dbReference>
<dbReference type="InterPro" id="IPR002798">
    <property type="entry name" value="SpoIIM-like"/>
</dbReference>
<dbReference type="AlphaFoldDB" id="A0A1T5KJ61"/>
<evidence type="ECO:0000256" key="1">
    <source>
        <dbReference type="SAM" id="Phobius"/>
    </source>
</evidence>
<gene>
    <name evidence="2" type="ORF">SAMN06296058_1732</name>
</gene>
<name>A0A1T5KJ61_9GAMM</name>
<dbReference type="Proteomes" id="UP000190341">
    <property type="component" value="Unassembled WGS sequence"/>
</dbReference>
<dbReference type="EMBL" id="FUZV01000001">
    <property type="protein sequence ID" value="SKC63378.1"/>
    <property type="molecule type" value="Genomic_DNA"/>
</dbReference>
<proteinExistence type="predicted"/>
<evidence type="ECO:0000313" key="2">
    <source>
        <dbReference type="EMBL" id="SKC63378.1"/>
    </source>
</evidence>
<feature type="transmembrane region" description="Helical" evidence="1">
    <location>
        <begin position="110"/>
        <end position="130"/>
    </location>
</feature>
<feature type="transmembrane region" description="Helical" evidence="1">
    <location>
        <begin position="232"/>
        <end position="254"/>
    </location>
</feature>
<dbReference type="OrthoDB" id="9792847at2"/>
<dbReference type="Pfam" id="PF01944">
    <property type="entry name" value="SpoIIM"/>
    <property type="match status" value="1"/>
</dbReference>
<feature type="transmembrane region" description="Helical" evidence="1">
    <location>
        <begin position="187"/>
        <end position="212"/>
    </location>
</feature>
<evidence type="ECO:0000313" key="3">
    <source>
        <dbReference type="Proteomes" id="UP000190341"/>
    </source>
</evidence>
<feature type="transmembrane region" description="Helical" evidence="1">
    <location>
        <begin position="275"/>
        <end position="296"/>
    </location>
</feature>
<sequence>MRQEQFVARHQGEWSAFEHWLDQRGDTRRSRGQPNDSGIADEDMPTRYRRLCDQLALARKRGYSPQLIARLQQLMQRGHVLLYRTPPPRWRLALRFVLAGFPRQVRQQAAAMWISTVLFVLPLVIVFATLQARPEVIHSILSPQEVAGIEHMYDPGNSDRLGRDSGTDWQMFGVYIMNNTSIGLRTFASGLLGCLGTIYVLIANGVGIGAVFGHLQQVGYSDTLWRFVVGHAPFELTAIVLTGGAGLRLGYNLIAPGRRSRIDALVDAGRIGARICLGAALMFFIAAFIEAFWSSIESVPAWGKFTVSGVLWTLVLGWLLLGGRGAADEA</sequence>
<dbReference type="RefSeq" id="WP_079723999.1">
    <property type="nucleotide sequence ID" value="NZ_BMCL01000002.1"/>
</dbReference>
<feature type="transmembrane region" description="Helical" evidence="1">
    <location>
        <begin position="302"/>
        <end position="321"/>
    </location>
</feature>
<dbReference type="STRING" id="428993.SAMN06296058_1732"/>
<organism evidence="2 3">
    <name type="scientific">Pseudoxanthomonas indica</name>
    <dbReference type="NCBI Taxonomy" id="428993"/>
    <lineage>
        <taxon>Bacteria</taxon>
        <taxon>Pseudomonadati</taxon>
        <taxon>Pseudomonadota</taxon>
        <taxon>Gammaproteobacteria</taxon>
        <taxon>Lysobacterales</taxon>
        <taxon>Lysobacteraceae</taxon>
        <taxon>Pseudoxanthomonas</taxon>
    </lineage>
</organism>